<evidence type="ECO:0000256" key="1">
    <source>
        <dbReference type="SAM" id="MobiDB-lite"/>
    </source>
</evidence>
<protein>
    <submittedName>
        <fullName evidence="2">Uncharacterized protein</fullName>
    </submittedName>
</protein>
<feature type="region of interest" description="Disordered" evidence="1">
    <location>
        <begin position="104"/>
        <end position="136"/>
    </location>
</feature>
<accession>A0A3F3Q5W4</accession>
<reference evidence="2 3" key="1">
    <citation type="submission" date="2018-07" db="EMBL/GenBank/DDBJ databases">
        <title>The genomes of Aspergillus section Nigri reveals drivers in fungal speciation.</title>
        <authorList>
            <consortium name="DOE Joint Genome Institute"/>
            <person name="Vesth T.C."/>
            <person name="Nybo J."/>
            <person name="Theobald S."/>
            <person name="Brandl J."/>
            <person name="Frisvad J.C."/>
            <person name="Nielsen K.F."/>
            <person name="Lyhne E.K."/>
            <person name="Kogle M.E."/>
            <person name="Kuo A."/>
            <person name="Riley R."/>
            <person name="Clum A."/>
            <person name="Nolan M."/>
            <person name="Lipzen A."/>
            <person name="Salamov A."/>
            <person name="Henrissat B."/>
            <person name="Wiebenga A."/>
            <person name="De vries R.P."/>
            <person name="Grigoriev I.V."/>
            <person name="Mortensen U.H."/>
            <person name="Andersen M.R."/>
            <person name="Baker S.E."/>
        </authorList>
    </citation>
    <scope>NUCLEOTIDE SEQUENCE [LARGE SCALE GENOMIC DNA]</scope>
    <source>
        <strain evidence="2 3">CBS 139.54b</strain>
    </source>
</reference>
<proteinExistence type="predicted"/>
<dbReference type="EMBL" id="KZ852043">
    <property type="protein sequence ID" value="RDH34571.1"/>
    <property type="molecule type" value="Genomic_DNA"/>
</dbReference>
<dbReference type="GeneID" id="38143586"/>
<evidence type="ECO:0000313" key="3">
    <source>
        <dbReference type="Proteomes" id="UP000253729"/>
    </source>
</evidence>
<dbReference type="AlphaFoldDB" id="A0A3F3Q5W4"/>
<gene>
    <name evidence="2" type="ORF">BDQ94DRAFT_21032</name>
</gene>
<dbReference type="Proteomes" id="UP000253729">
    <property type="component" value="Unassembled WGS sequence"/>
</dbReference>
<feature type="compositionally biased region" description="Basic residues" evidence="1">
    <location>
        <begin position="112"/>
        <end position="122"/>
    </location>
</feature>
<organism evidence="2 3">
    <name type="scientific">Aspergillus welwitschiae</name>
    <dbReference type="NCBI Taxonomy" id="1341132"/>
    <lineage>
        <taxon>Eukaryota</taxon>
        <taxon>Fungi</taxon>
        <taxon>Dikarya</taxon>
        <taxon>Ascomycota</taxon>
        <taxon>Pezizomycotina</taxon>
        <taxon>Eurotiomycetes</taxon>
        <taxon>Eurotiomycetidae</taxon>
        <taxon>Eurotiales</taxon>
        <taxon>Aspergillaceae</taxon>
        <taxon>Aspergillus</taxon>
        <taxon>Aspergillus subgen. Circumdati</taxon>
    </lineage>
</organism>
<keyword evidence="3" id="KW-1185">Reference proteome</keyword>
<name>A0A3F3Q5W4_9EURO</name>
<sequence length="136" mass="15919">MVIALSQLCDKSNDHILFSTYWMACMECMECITKIDCLFMSSMNGRLLARERAGLRMEAAVIAVRYCHGWLGWCDLTCQAYNTTAYCHILRRCVRNQRQENERNAQQLKLAQSRHHRQRRGAKQPWPHLMDHGTTD</sequence>
<dbReference type="RefSeq" id="XP_026627593.1">
    <property type="nucleotide sequence ID" value="XM_026775230.1"/>
</dbReference>
<evidence type="ECO:0000313" key="2">
    <source>
        <dbReference type="EMBL" id="RDH34571.1"/>
    </source>
</evidence>